<keyword evidence="3" id="KW-1185">Reference proteome</keyword>
<keyword evidence="1" id="KW-1133">Transmembrane helix</keyword>
<proteinExistence type="predicted"/>
<feature type="transmembrane region" description="Helical" evidence="1">
    <location>
        <begin position="12"/>
        <end position="31"/>
    </location>
</feature>
<evidence type="ECO:0000313" key="3">
    <source>
        <dbReference type="Proteomes" id="UP000440578"/>
    </source>
</evidence>
<evidence type="ECO:0000256" key="1">
    <source>
        <dbReference type="SAM" id="Phobius"/>
    </source>
</evidence>
<name>A0A6A4W7S3_AMPAM</name>
<reference evidence="2 3" key="1">
    <citation type="submission" date="2019-07" db="EMBL/GenBank/DDBJ databases">
        <title>Draft genome assembly of a fouling barnacle, Amphibalanus amphitrite (Darwin, 1854): The first reference genome for Thecostraca.</title>
        <authorList>
            <person name="Kim W."/>
        </authorList>
    </citation>
    <scope>NUCLEOTIDE SEQUENCE [LARGE SCALE GENOMIC DNA]</scope>
    <source>
        <strain evidence="2">SNU_AA5</strain>
        <tissue evidence="2">Soma without cirri and trophi</tissue>
    </source>
</reference>
<keyword evidence="1" id="KW-0472">Membrane</keyword>
<dbReference type="Proteomes" id="UP000440578">
    <property type="component" value="Unassembled WGS sequence"/>
</dbReference>
<comment type="caution">
    <text evidence="2">The sequence shown here is derived from an EMBL/GenBank/DDBJ whole genome shotgun (WGS) entry which is preliminary data.</text>
</comment>
<dbReference type="OrthoDB" id="6392222at2759"/>
<dbReference type="EMBL" id="VIIS01000912">
    <property type="protein sequence ID" value="KAF0303807.1"/>
    <property type="molecule type" value="Genomic_DNA"/>
</dbReference>
<keyword evidence="1" id="KW-0812">Transmembrane</keyword>
<gene>
    <name evidence="2" type="ORF">FJT64_024231</name>
</gene>
<protein>
    <submittedName>
        <fullName evidence="2">Uncharacterized protein</fullName>
    </submittedName>
</protein>
<evidence type="ECO:0000313" key="2">
    <source>
        <dbReference type="EMBL" id="KAF0303807.1"/>
    </source>
</evidence>
<dbReference type="AlphaFoldDB" id="A0A6A4W7S3"/>
<accession>A0A6A4W7S3</accession>
<sequence>MAVGLKRQQKLFYAVCGLAVLGFICTVRLSSDRVPVSGWPSVGCLRILQLGSSLLGCVDHHFHAIRDPCHSDSQTAEQASDCLRRRAARLGRPARLVLIGDSRSRILQEQLREFVHLSNGPKPEDVSAADVPPGPLHDFQLFATRDMCPIRGKFCSNILTSDVLSVEFWRRPFLYTLFVQKLRAIATECREKPPACPDLVVLNGGLWYIQMRIQQLVVIENSSTAWMIKLGEHVTELRAVLRELSELVTVVWRLEEAITSDALGLGKKDMDYQKRITASHPFFYELQRQVPRLAVWSSMLPETMDVAQRVCRPVRQLNVSTDAVIEDTFDQCEDEIHAGPALRQRFISKLLDILCEVDGDREPGHCCRG</sequence>
<organism evidence="2 3">
    <name type="scientific">Amphibalanus amphitrite</name>
    <name type="common">Striped barnacle</name>
    <name type="synonym">Balanus amphitrite</name>
    <dbReference type="NCBI Taxonomy" id="1232801"/>
    <lineage>
        <taxon>Eukaryota</taxon>
        <taxon>Metazoa</taxon>
        <taxon>Ecdysozoa</taxon>
        <taxon>Arthropoda</taxon>
        <taxon>Crustacea</taxon>
        <taxon>Multicrustacea</taxon>
        <taxon>Cirripedia</taxon>
        <taxon>Thoracica</taxon>
        <taxon>Thoracicalcarea</taxon>
        <taxon>Balanomorpha</taxon>
        <taxon>Balanoidea</taxon>
        <taxon>Balanidae</taxon>
        <taxon>Amphibalaninae</taxon>
        <taxon>Amphibalanus</taxon>
    </lineage>
</organism>